<evidence type="ECO:0000256" key="5">
    <source>
        <dbReference type="ARBA" id="ARBA00022989"/>
    </source>
</evidence>
<evidence type="ECO:0000256" key="3">
    <source>
        <dbReference type="ARBA" id="ARBA00022475"/>
    </source>
</evidence>
<dbReference type="Pfam" id="PF02706">
    <property type="entry name" value="Wzz"/>
    <property type="match status" value="1"/>
</dbReference>
<evidence type="ECO:0000256" key="4">
    <source>
        <dbReference type="ARBA" id="ARBA00022692"/>
    </source>
</evidence>
<accession>A0A846WJA9</accession>
<dbReference type="EMBL" id="JAAXPC010000001">
    <property type="protein sequence ID" value="NKY00461.1"/>
    <property type="molecule type" value="Genomic_DNA"/>
</dbReference>
<dbReference type="Proteomes" id="UP000563898">
    <property type="component" value="Unassembled WGS sequence"/>
</dbReference>
<feature type="domain" description="Polysaccharide chain length determinant N-terminal" evidence="8">
    <location>
        <begin position="3"/>
        <end position="96"/>
    </location>
</feature>
<keyword evidence="6 7" id="KW-0472">Membrane</keyword>
<evidence type="ECO:0000256" key="6">
    <source>
        <dbReference type="ARBA" id="ARBA00023136"/>
    </source>
</evidence>
<comment type="subcellular location">
    <subcellularLocation>
        <location evidence="1">Cell membrane</location>
        <topology evidence="1">Multi-pass membrane protein</topology>
    </subcellularLocation>
</comment>
<dbReference type="RefSeq" id="WP_006370758.1">
    <property type="nucleotide sequence ID" value="NZ_JAAXPC010000001.1"/>
</dbReference>
<comment type="caution">
    <text evidence="9">The sequence shown here is derived from an EMBL/GenBank/DDBJ whole genome shotgun (WGS) entry which is preliminary data.</text>
</comment>
<dbReference type="GO" id="GO:0005886">
    <property type="term" value="C:plasma membrane"/>
    <property type="evidence" value="ECO:0007669"/>
    <property type="project" value="UniProtKB-SubCell"/>
</dbReference>
<gene>
    <name evidence="9" type="ORF">HGA05_02560</name>
</gene>
<sequence>MQLKPLVQSIFRRWYLVAIATLLGLGAGAIVVLMTPSYYQTRTDVVLSTPGWNDVIAPQGDDAANVTGSLGTAFTLERAESYVRLAGSDDVLRTVAADTGYHGDARSLAAQVSVRVVPDTTIIEVSARSDTAAASEKLSQVMAAELGRAIEEVESGSVRSARSPVQATVITPVGVESPTVKVTAYEWLFYGTAIGLMVGVTLAVILEAGRRRVITSVDDAHEALGVPVLGKIVAERVVGDGGEIEATIVADTSALRLGGNVPGVLALAPVSEQTQTTVEPEVVDTIADSLAGPSTTPPLVEMMTGSDRARVRSPEVRERLRSAAATQRVLLWANAIPAEPDILELALDLDAPVVLLVTLETTRADETRSALRQLDDAGIQISGCILLEYHVAQRDALLRGSR</sequence>
<comment type="similarity">
    <text evidence="2">Belongs to the CpsC/CapA family.</text>
</comment>
<keyword evidence="5 7" id="KW-1133">Transmembrane helix</keyword>
<proteinExistence type="inferred from homology"/>
<organism evidence="9 10">
    <name type="scientific">Gordonia polyisoprenivorans</name>
    <dbReference type="NCBI Taxonomy" id="84595"/>
    <lineage>
        <taxon>Bacteria</taxon>
        <taxon>Bacillati</taxon>
        <taxon>Actinomycetota</taxon>
        <taxon>Actinomycetes</taxon>
        <taxon>Mycobacteriales</taxon>
        <taxon>Gordoniaceae</taxon>
        <taxon>Gordonia</taxon>
    </lineage>
</organism>
<protein>
    <recommendedName>
        <fullName evidence="8">Polysaccharide chain length determinant N-terminal domain-containing protein</fullName>
    </recommendedName>
</protein>
<dbReference type="PANTHER" id="PTHR32309:SF13">
    <property type="entry name" value="FERRIC ENTEROBACTIN TRANSPORT PROTEIN FEPE"/>
    <property type="match status" value="1"/>
</dbReference>
<keyword evidence="4 7" id="KW-0812">Transmembrane</keyword>
<reference evidence="9 10" key="1">
    <citation type="submission" date="2020-04" db="EMBL/GenBank/DDBJ databases">
        <title>MicrobeNet Type strains.</title>
        <authorList>
            <person name="Nicholson A.C."/>
        </authorList>
    </citation>
    <scope>NUCLEOTIDE SEQUENCE [LARGE SCALE GENOMIC DNA]</scope>
    <source>
        <strain evidence="9 10">ATCC BAA-14</strain>
    </source>
</reference>
<dbReference type="GO" id="GO:0004713">
    <property type="term" value="F:protein tyrosine kinase activity"/>
    <property type="evidence" value="ECO:0007669"/>
    <property type="project" value="TreeGrafter"/>
</dbReference>
<name>A0A846WJA9_9ACTN</name>
<dbReference type="AlphaFoldDB" id="A0A846WJA9"/>
<evidence type="ECO:0000256" key="1">
    <source>
        <dbReference type="ARBA" id="ARBA00004651"/>
    </source>
</evidence>
<evidence type="ECO:0000313" key="10">
    <source>
        <dbReference type="Proteomes" id="UP000563898"/>
    </source>
</evidence>
<feature type="transmembrane region" description="Helical" evidence="7">
    <location>
        <begin position="14"/>
        <end position="39"/>
    </location>
</feature>
<keyword evidence="3" id="KW-1003">Cell membrane</keyword>
<evidence type="ECO:0000313" key="9">
    <source>
        <dbReference type="EMBL" id="NKY00461.1"/>
    </source>
</evidence>
<evidence type="ECO:0000256" key="7">
    <source>
        <dbReference type="SAM" id="Phobius"/>
    </source>
</evidence>
<feature type="transmembrane region" description="Helical" evidence="7">
    <location>
        <begin position="187"/>
        <end position="206"/>
    </location>
</feature>
<evidence type="ECO:0000259" key="8">
    <source>
        <dbReference type="Pfam" id="PF02706"/>
    </source>
</evidence>
<dbReference type="InterPro" id="IPR050445">
    <property type="entry name" value="Bact_polysacc_biosynth/exp"/>
</dbReference>
<evidence type="ECO:0000256" key="2">
    <source>
        <dbReference type="ARBA" id="ARBA00006683"/>
    </source>
</evidence>
<dbReference type="PANTHER" id="PTHR32309">
    <property type="entry name" value="TYROSINE-PROTEIN KINASE"/>
    <property type="match status" value="1"/>
</dbReference>
<dbReference type="InterPro" id="IPR003856">
    <property type="entry name" value="LPS_length_determ_N"/>
</dbReference>